<accession>A0A1B2LQJ5</accession>
<reference evidence="1" key="1">
    <citation type="journal article" date="2016" name="FEMS Microbiol. Lett.">
        <title>Aeromonas salmonicida subsp. salmonicida strains isolated from Chinese freshwater fish contain a novel genomic island and possible regional-specific mobile genetic elements profiles.</title>
        <authorList>
            <person name="Long M."/>
            <person name="Nielsen T.K."/>
            <person name="Leisner J.J."/>
            <person name="Hansen L.H."/>
            <person name="Shen Z.X."/>
            <person name="Zhang Q.Q."/>
            <person name="Li A."/>
        </authorList>
    </citation>
    <scope>NUCLEOTIDE SEQUENCE</scope>
    <source>
        <strain evidence="1">BG</strain>
    </source>
</reference>
<dbReference type="Pfam" id="PF07105">
    <property type="entry name" value="DUF1367"/>
    <property type="match status" value="1"/>
</dbReference>
<proteinExistence type="predicted"/>
<organism evidence="1">
    <name type="scientific">Aeromonas salmonicida subsp. salmonicida</name>
    <dbReference type="NCBI Taxonomy" id="29491"/>
    <lineage>
        <taxon>Bacteria</taxon>
        <taxon>Pseudomonadati</taxon>
        <taxon>Pseudomonadota</taxon>
        <taxon>Gammaproteobacteria</taxon>
        <taxon>Aeromonadales</taxon>
        <taxon>Aeromonadaceae</taxon>
        <taxon>Aeromonas</taxon>
    </lineage>
</organism>
<dbReference type="AlphaFoldDB" id="A0A1B2LQJ5"/>
<dbReference type="InterPro" id="IPR009797">
    <property type="entry name" value="DUF1367"/>
</dbReference>
<protein>
    <submittedName>
        <fullName evidence="1">Phage protein</fullName>
    </submittedName>
</protein>
<evidence type="ECO:0000313" key="1">
    <source>
        <dbReference type="EMBL" id="AOA33848.1"/>
    </source>
</evidence>
<dbReference type="EMBL" id="KU923576">
    <property type="protein sequence ID" value="AOA33848.1"/>
    <property type="molecule type" value="Genomic_DNA"/>
</dbReference>
<name>A0A1B2LQJ5_AERSS</name>
<sequence length="197" mass="21899">MELTLLKMSGGVLAPSTPADAEAIKLMPIGTTILAKGKGRRNLAFHRRFFALLNLTFDYWEPTGGMVSPAEQGILSRFVRYLAQFGAGSVLDKAKDEFIDQLASSRVERHGPQAEKSFEVMRKWLTVEAGYYTVVMLPDGGMRKEAKSVSFAKMEQAEFSDLYRAVFGVCWRYVLSKQFATEDEAENACSQLMGFAG</sequence>